<evidence type="ECO:0000313" key="3">
    <source>
        <dbReference type="Proteomes" id="UP000324536"/>
    </source>
</evidence>
<dbReference type="RefSeq" id="WP_149280548.1">
    <property type="nucleotide sequence ID" value="NZ_CP043508.1"/>
</dbReference>
<dbReference type="InterPro" id="IPR027417">
    <property type="entry name" value="P-loop_NTPase"/>
</dbReference>
<evidence type="ECO:0000259" key="1">
    <source>
        <dbReference type="Pfam" id="PF13304"/>
    </source>
</evidence>
<accession>A0A5C1YU22</accession>
<dbReference type="OrthoDB" id="9816534at2"/>
<evidence type="ECO:0000313" key="2">
    <source>
        <dbReference type="EMBL" id="QEO18899.1"/>
    </source>
</evidence>
<dbReference type="Proteomes" id="UP000324536">
    <property type="component" value="Plasmid unnamed2"/>
</dbReference>
<organism evidence="2 3">
    <name type="scientific">Acetobacter vaccinii</name>
    <dbReference type="NCBI Taxonomy" id="2592655"/>
    <lineage>
        <taxon>Bacteria</taxon>
        <taxon>Pseudomonadati</taxon>
        <taxon>Pseudomonadota</taxon>
        <taxon>Alphaproteobacteria</taxon>
        <taxon>Acetobacterales</taxon>
        <taxon>Acetobacteraceae</taxon>
        <taxon>Acetobacter</taxon>
    </lineage>
</organism>
<dbReference type="PANTHER" id="PTHR43581:SF2">
    <property type="entry name" value="EXCINUCLEASE ATPASE SUBUNIT"/>
    <property type="match status" value="1"/>
</dbReference>
<protein>
    <submittedName>
        <fullName evidence="2">AAA family ATPase</fullName>
    </submittedName>
</protein>
<dbReference type="KEGG" id="acek:FLP30_13570"/>
<dbReference type="InterPro" id="IPR003959">
    <property type="entry name" value="ATPase_AAA_core"/>
</dbReference>
<proteinExistence type="predicted"/>
<dbReference type="AlphaFoldDB" id="A0A5C1YU22"/>
<dbReference type="SUPFAM" id="SSF52540">
    <property type="entry name" value="P-loop containing nucleoside triphosphate hydrolases"/>
    <property type="match status" value="1"/>
</dbReference>
<keyword evidence="2" id="KW-0614">Plasmid</keyword>
<gene>
    <name evidence="2" type="ORF">FLP30_13570</name>
</gene>
<dbReference type="GO" id="GO:0005524">
    <property type="term" value="F:ATP binding"/>
    <property type="evidence" value="ECO:0007669"/>
    <property type="project" value="InterPro"/>
</dbReference>
<dbReference type="GO" id="GO:0016887">
    <property type="term" value="F:ATP hydrolysis activity"/>
    <property type="evidence" value="ECO:0007669"/>
    <property type="project" value="InterPro"/>
</dbReference>
<geneLocation type="plasmid" evidence="2">
    <name>unnamed2</name>
</geneLocation>
<dbReference type="Gene3D" id="3.40.50.300">
    <property type="entry name" value="P-loop containing nucleotide triphosphate hydrolases"/>
    <property type="match status" value="1"/>
</dbReference>
<dbReference type="EMBL" id="CP043508">
    <property type="protein sequence ID" value="QEO18899.1"/>
    <property type="molecule type" value="Genomic_DNA"/>
</dbReference>
<dbReference type="CDD" id="cd00267">
    <property type="entry name" value="ABC_ATPase"/>
    <property type="match status" value="1"/>
</dbReference>
<dbReference type="Pfam" id="PF13304">
    <property type="entry name" value="AAA_21"/>
    <property type="match status" value="1"/>
</dbReference>
<keyword evidence="3" id="KW-1185">Reference proteome</keyword>
<feature type="domain" description="ATPase AAA-type core" evidence="1">
    <location>
        <begin position="67"/>
        <end position="402"/>
    </location>
</feature>
<sequence>MQNIHKKKNAVDVSTLLIYNYSYSYLFVKWKANTMYLTRLKLNNTGPIDHADIVLKFNSDGSPKPIIFVGQNGAGKSVATAYIVNALIAAHGTIFEDSDVEKGKVYKLRSPTYIRNGATYSTAELDFSNGFRVCEGQFLKQKNQYEAPFPNYSKWNEVPEDETSHYSTNFHERINELRKELNNNTHIFFPPNRFEEPAWLNELNLRNKANYASLKNYKNYSNRPVIIYAPMRDLQNWLLDLIYDSNALETKTVIVPANQIIGKQGVPLKELTIQNGPATSILTSISVFLKKLFEKDGNLQWSVGRRNIRNVGIFIDNESITQNLFQLSTGQAILLDLFLSIVRDFDLGHSNINELSDISGIVVVDEIDLHLHTDFQHDLLPNLIRLFPKIQFILTTHSPLFLIGMEKTFTSEGFQLVELPYGKEIEVERFSEFEAAYRHMCDSARFQADVQARIEDSKKPVIYLEGTTDIDYIKKAANILGKEYIIDQFDLVDAVGCSHLNKIWDTYKTHLGETIKQKWILLYDCDVNKTSSQSGNLFRRTIPQQEHKISSGIENLFTDNTIQRAIEYKSAFVDISGEHTITDRGVKKIVPEEWKINKDEKRNLCDWICENSEKNDFNKFLIVFDILENILSL</sequence>
<name>A0A5C1YU22_9PROT</name>
<reference evidence="2 3" key="1">
    <citation type="submission" date="2019-09" db="EMBL/GenBank/DDBJ databases">
        <title>Genome sequencing of strain KACC 21233.</title>
        <authorList>
            <person name="Heo J."/>
            <person name="Kim S.-J."/>
            <person name="Kim J.-S."/>
            <person name="Hong S.-B."/>
            <person name="Kwon S.-W."/>
        </authorList>
    </citation>
    <scope>NUCLEOTIDE SEQUENCE [LARGE SCALE GENOMIC DNA]</scope>
    <source>
        <strain evidence="2 3">KACC 21233</strain>
        <plasmid evidence="2 3">unnamed2</plasmid>
    </source>
</reference>
<dbReference type="InterPro" id="IPR051396">
    <property type="entry name" value="Bact_Antivir_Def_Nuclease"/>
</dbReference>
<dbReference type="PANTHER" id="PTHR43581">
    <property type="entry name" value="ATP/GTP PHOSPHATASE"/>
    <property type="match status" value="1"/>
</dbReference>